<evidence type="ECO:0000313" key="1">
    <source>
        <dbReference type="EMBL" id="CAG4914642.1"/>
    </source>
</evidence>
<dbReference type="RefSeq" id="WP_228881497.1">
    <property type="nucleotide sequence ID" value="NZ_CAJQYX010000008.1"/>
</dbReference>
<keyword evidence="2" id="KW-1185">Reference proteome</keyword>
<accession>A0A9N8RZZ5</accession>
<evidence type="ECO:0000313" key="2">
    <source>
        <dbReference type="Proteomes" id="UP000789704"/>
    </source>
</evidence>
<dbReference type="AlphaFoldDB" id="A0A9N8RZZ5"/>
<dbReference type="EMBL" id="CAJQZC010000009">
    <property type="protein sequence ID" value="CAG4914642.1"/>
    <property type="molecule type" value="Genomic_DNA"/>
</dbReference>
<reference evidence="1" key="1">
    <citation type="submission" date="2021-04" db="EMBL/GenBank/DDBJ databases">
        <authorList>
            <person name="Vanwijnsberghe S."/>
        </authorList>
    </citation>
    <scope>NUCLEOTIDE SEQUENCE</scope>
    <source>
        <strain evidence="1">LMG 31841</strain>
    </source>
</reference>
<dbReference type="Proteomes" id="UP000789704">
    <property type="component" value="Unassembled WGS sequence"/>
</dbReference>
<proteinExistence type="predicted"/>
<sequence>MSPCDDCLDLSGSPSATGWRQGLALLGVGALCGETAVEHYRCVACGASFSRVLLGEHDDRIWRWLDCPGVGHA</sequence>
<gene>
    <name evidence="1" type="ORF">LMG31841_04396</name>
</gene>
<name>A0A9N8RZZ5_9BURK</name>
<organism evidence="1 2">
    <name type="scientific">Paraburkholderia saeva</name>
    <dbReference type="NCBI Taxonomy" id="2777537"/>
    <lineage>
        <taxon>Bacteria</taxon>
        <taxon>Pseudomonadati</taxon>
        <taxon>Pseudomonadota</taxon>
        <taxon>Betaproteobacteria</taxon>
        <taxon>Burkholderiales</taxon>
        <taxon>Burkholderiaceae</taxon>
        <taxon>Paraburkholderia</taxon>
    </lineage>
</organism>
<comment type="caution">
    <text evidence="1">The sequence shown here is derived from an EMBL/GenBank/DDBJ whole genome shotgun (WGS) entry which is preliminary data.</text>
</comment>
<protein>
    <submittedName>
        <fullName evidence="1">Uncharacterized protein</fullName>
    </submittedName>
</protein>